<evidence type="ECO:0000256" key="4">
    <source>
        <dbReference type="ARBA" id="ARBA00022840"/>
    </source>
</evidence>
<dbReference type="InterPro" id="IPR011042">
    <property type="entry name" value="6-blade_b-propeller_TolB-like"/>
</dbReference>
<dbReference type="GO" id="GO:0005524">
    <property type="term" value="F:ATP binding"/>
    <property type="evidence" value="ECO:0007669"/>
    <property type="project" value="UniProtKB-KW"/>
</dbReference>
<dbReference type="AlphaFoldDB" id="A0A7W8EHK2"/>
<accession>A0A7W8EHK2</accession>
<name>A0A7W8EHK2_9ACTN</name>
<feature type="region of interest" description="Disordered" evidence="5">
    <location>
        <begin position="312"/>
        <end position="345"/>
    </location>
</feature>
<dbReference type="Gene3D" id="3.30.200.20">
    <property type="entry name" value="Phosphorylase Kinase, domain 1"/>
    <property type="match status" value="1"/>
</dbReference>
<keyword evidence="2" id="KW-0547">Nucleotide-binding</keyword>
<dbReference type="InterPro" id="IPR000719">
    <property type="entry name" value="Prot_kinase_dom"/>
</dbReference>
<evidence type="ECO:0000256" key="3">
    <source>
        <dbReference type="ARBA" id="ARBA00022777"/>
    </source>
</evidence>
<dbReference type="EMBL" id="JACHIN010000009">
    <property type="protein sequence ID" value="MBB5081055.1"/>
    <property type="molecule type" value="Genomic_DNA"/>
</dbReference>
<evidence type="ECO:0000256" key="1">
    <source>
        <dbReference type="ARBA" id="ARBA00022679"/>
    </source>
</evidence>
<evidence type="ECO:0000259" key="6">
    <source>
        <dbReference type="PROSITE" id="PS50011"/>
    </source>
</evidence>
<dbReference type="Gene3D" id="2.120.10.30">
    <property type="entry name" value="TolB, C-terminal domain"/>
    <property type="match status" value="1"/>
</dbReference>
<keyword evidence="4" id="KW-0067">ATP-binding</keyword>
<dbReference type="Gene3D" id="1.10.510.10">
    <property type="entry name" value="Transferase(Phosphotransferase) domain 1"/>
    <property type="match status" value="1"/>
</dbReference>
<evidence type="ECO:0000256" key="5">
    <source>
        <dbReference type="SAM" id="MobiDB-lite"/>
    </source>
</evidence>
<dbReference type="SUPFAM" id="SSF56112">
    <property type="entry name" value="Protein kinase-like (PK-like)"/>
    <property type="match status" value="1"/>
</dbReference>
<reference evidence="7 8" key="1">
    <citation type="submission" date="2020-08" db="EMBL/GenBank/DDBJ databases">
        <title>Genomic Encyclopedia of Type Strains, Phase IV (KMG-IV): sequencing the most valuable type-strain genomes for metagenomic binning, comparative biology and taxonomic classification.</title>
        <authorList>
            <person name="Goeker M."/>
        </authorList>
    </citation>
    <scope>NUCLEOTIDE SEQUENCE [LARGE SCALE GENOMIC DNA]</scope>
    <source>
        <strain evidence="7 8">DSM 45385</strain>
    </source>
</reference>
<comment type="caution">
    <text evidence="7">The sequence shown here is derived from an EMBL/GenBank/DDBJ whole genome shotgun (WGS) entry which is preliminary data.</text>
</comment>
<dbReference type="PROSITE" id="PS50011">
    <property type="entry name" value="PROTEIN_KINASE_DOM"/>
    <property type="match status" value="1"/>
</dbReference>
<evidence type="ECO:0000313" key="8">
    <source>
        <dbReference type="Proteomes" id="UP000568380"/>
    </source>
</evidence>
<protein>
    <recommendedName>
        <fullName evidence="6">Protein kinase domain-containing protein</fullName>
    </recommendedName>
</protein>
<evidence type="ECO:0000313" key="7">
    <source>
        <dbReference type="EMBL" id="MBB5081055.1"/>
    </source>
</evidence>
<proteinExistence type="predicted"/>
<dbReference type="PANTHER" id="PTHR43289">
    <property type="entry name" value="MITOGEN-ACTIVATED PROTEIN KINASE KINASE KINASE 20-RELATED"/>
    <property type="match status" value="1"/>
</dbReference>
<dbReference type="SUPFAM" id="SSF82171">
    <property type="entry name" value="DPP6 N-terminal domain-like"/>
    <property type="match status" value="1"/>
</dbReference>
<dbReference type="CDD" id="cd14014">
    <property type="entry name" value="STKc_PknB_like"/>
    <property type="match status" value="1"/>
</dbReference>
<keyword evidence="3" id="KW-0418">Kinase</keyword>
<organism evidence="7 8">
    <name type="scientific">Nonomuraea endophytica</name>
    <dbReference type="NCBI Taxonomy" id="714136"/>
    <lineage>
        <taxon>Bacteria</taxon>
        <taxon>Bacillati</taxon>
        <taxon>Actinomycetota</taxon>
        <taxon>Actinomycetes</taxon>
        <taxon>Streptosporangiales</taxon>
        <taxon>Streptosporangiaceae</taxon>
        <taxon>Nonomuraea</taxon>
    </lineage>
</organism>
<dbReference type="RefSeq" id="WP_184968026.1">
    <property type="nucleotide sequence ID" value="NZ_JACHIN010000009.1"/>
</dbReference>
<dbReference type="PANTHER" id="PTHR43289:SF34">
    <property type="entry name" value="SERINE_THREONINE-PROTEIN KINASE YBDM-RELATED"/>
    <property type="match status" value="1"/>
</dbReference>
<dbReference type="Pfam" id="PF00069">
    <property type="entry name" value="Pkinase"/>
    <property type="match status" value="1"/>
</dbReference>
<gene>
    <name evidence="7" type="ORF">HNR40_006544</name>
</gene>
<sequence length="623" mass="65906">MPLGDPRQLGDYTLEHVLAEGPAGVVYAGRGPDGERVAVKLLHTDLEDPERFLERAEGLKRVDAFHSAMILDAGIEGARPYIVSEFVDGVSLKQAVIEHGPLGGAALHRLAIATMTALAAIHQAGLAHGALRPDNVLLGPDGPRVINAGVGAAVESGSAIATQQVSSPAFLAPEQFAGELFPASADLFAWGSTVVFAATGQSPFHSNSMSAAMNRILREEPDLGGVADPPRAIVAACLAKDPAARPSASEALMRLVGHSMLTDLPPVLDEGPPRRSRAPVLVAAALALAVLSAAGGHAVARVTRPAPAPAEVVSAAPAPGPASPSLDVRTAAPDPSPPPKPTKTVKAAGIGLTLHESPDDPVVLSAYRVGKDAYVREGDTFTKLKTPGADLGFSPDGQWLAIYAEPTLTVVNRKTKEQYAVTPEVNGKLALPTWSPDSKRLLLSIVDGGDPELALGFVLVDPVSRSVTPVPTDDKAERIYAWLPDSSGVVIDYRSESGWGLKARDLAGRELWTKHWVGRLWGRRSFSPSGASFLTLCPSGGSFCLWNTENWGRQESVAIYGAKGGTLLSWYDDSHLIITEPRDKDKAVHRIVAIDLRGRTQRVMAELAGKDDRDDLIYVYTGR</sequence>
<dbReference type="GO" id="GO:0004674">
    <property type="term" value="F:protein serine/threonine kinase activity"/>
    <property type="evidence" value="ECO:0007669"/>
    <property type="project" value="TreeGrafter"/>
</dbReference>
<dbReference type="Proteomes" id="UP000568380">
    <property type="component" value="Unassembled WGS sequence"/>
</dbReference>
<feature type="domain" description="Protein kinase" evidence="6">
    <location>
        <begin position="12"/>
        <end position="261"/>
    </location>
</feature>
<dbReference type="InterPro" id="IPR011009">
    <property type="entry name" value="Kinase-like_dom_sf"/>
</dbReference>
<evidence type="ECO:0000256" key="2">
    <source>
        <dbReference type="ARBA" id="ARBA00022741"/>
    </source>
</evidence>
<keyword evidence="1" id="KW-0808">Transferase</keyword>
<keyword evidence="8" id="KW-1185">Reference proteome</keyword>